<dbReference type="InterPro" id="IPR004073">
    <property type="entry name" value="GPCR_3_vmron_rcpt_2"/>
</dbReference>
<keyword evidence="8 15" id="KW-0472">Membrane</keyword>
<dbReference type="PROSITE" id="PS50259">
    <property type="entry name" value="G_PROTEIN_RECEP_F3_4"/>
    <property type="match status" value="1"/>
</dbReference>
<dbReference type="InterPro" id="IPR001828">
    <property type="entry name" value="ANF_lig-bd_rcpt"/>
</dbReference>
<evidence type="ECO:0000256" key="1">
    <source>
        <dbReference type="ARBA" id="ARBA00004651"/>
    </source>
</evidence>
<accession>A0A3B4YYP3</accession>
<protein>
    <recommendedName>
        <fullName evidence="14">G-protein coupled receptor family C group 6 member A</fullName>
    </recommendedName>
</protein>
<keyword evidence="9" id="KW-1015">Disulfide bond</keyword>
<evidence type="ECO:0000313" key="19">
    <source>
        <dbReference type="Proteomes" id="UP000261360"/>
    </source>
</evidence>
<evidence type="ECO:0000256" key="7">
    <source>
        <dbReference type="ARBA" id="ARBA00023040"/>
    </source>
</evidence>
<feature type="domain" description="G-protein coupled receptors family 3 profile" evidence="17">
    <location>
        <begin position="586"/>
        <end position="848"/>
    </location>
</feature>
<keyword evidence="5 16" id="KW-0732">Signal</keyword>
<dbReference type="InterPro" id="IPR011500">
    <property type="entry name" value="GPCR_3_9-Cys_dom"/>
</dbReference>
<evidence type="ECO:0000256" key="4">
    <source>
        <dbReference type="ARBA" id="ARBA00022692"/>
    </source>
</evidence>
<feature type="signal peptide" evidence="16">
    <location>
        <begin position="1"/>
        <end position="21"/>
    </location>
</feature>
<feature type="transmembrane region" description="Helical" evidence="15">
    <location>
        <begin position="589"/>
        <end position="609"/>
    </location>
</feature>
<dbReference type="Gene3D" id="2.10.50.30">
    <property type="entry name" value="GPCR, family 3, nine cysteines domain"/>
    <property type="match status" value="1"/>
</dbReference>
<evidence type="ECO:0000256" key="15">
    <source>
        <dbReference type="SAM" id="Phobius"/>
    </source>
</evidence>
<evidence type="ECO:0000256" key="11">
    <source>
        <dbReference type="ARBA" id="ARBA00023180"/>
    </source>
</evidence>
<name>A0A3B4YYP3_SERLL</name>
<keyword evidence="19" id="KW-1185">Reference proteome</keyword>
<evidence type="ECO:0000256" key="12">
    <source>
        <dbReference type="ARBA" id="ARBA00023224"/>
    </source>
</evidence>
<dbReference type="FunFam" id="2.10.50.30:FF:000004">
    <property type="entry name" value="Taste receptor type 1 member 3-like protein"/>
    <property type="match status" value="1"/>
</dbReference>
<dbReference type="Ensembl" id="ENSSLDT00000034168.1">
    <property type="protein sequence ID" value="ENSSLDP00000033241.1"/>
    <property type="gene ID" value="ENSSLDG00000025440.1"/>
</dbReference>
<dbReference type="GeneTree" id="ENSGT00940000158416"/>
<dbReference type="PANTHER" id="PTHR24061:SF5">
    <property type="entry name" value="G-PROTEIN COUPLED RECEPTOR FAMILY C GROUP 6 MEMBER A"/>
    <property type="match status" value="1"/>
</dbReference>
<feature type="transmembrane region" description="Helical" evidence="15">
    <location>
        <begin position="810"/>
        <end position="833"/>
    </location>
</feature>
<evidence type="ECO:0000256" key="10">
    <source>
        <dbReference type="ARBA" id="ARBA00023170"/>
    </source>
</evidence>
<keyword evidence="7" id="KW-0297">G-protein coupled receptor</keyword>
<dbReference type="STRING" id="1841481.ENSSLDP00000033241"/>
<evidence type="ECO:0000259" key="17">
    <source>
        <dbReference type="PROSITE" id="PS50259"/>
    </source>
</evidence>
<dbReference type="PANTHER" id="PTHR24061">
    <property type="entry name" value="CALCIUM-SENSING RECEPTOR-RELATED"/>
    <property type="match status" value="1"/>
</dbReference>
<dbReference type="PRINTS" id="PR01535">
    <property type="entry name" value="VOMERONASL2R"/>
</dbReference>
<feature type="transmembrane region" description="Helical" evidence="15">
    <location>
        <begin position="776"/>
        <end position="798"/>
    </location>
</feature>
<dbReference type="AlphaFoldDB" id="A0A3B4YYP3"/>
<dbReference type="InterPro" id="IPR017978">
    <property type="entry name" value="GPCR_3_C"/>
</dbReference>
<dbReference type="Pfam" id="PF01094">
    <property type="entry name" value="ANF_receptor"/>
    <property type="match status" value="1"/>
</dbReference>
<feature type="transmembrane region" description="Helical" evidence="15">
    <location>
        <begin position="656"/>
        <end position="677"/>
    </location>
</feature>
<evidence type="ECO:0000313" key="18">
    <source>
        <dbReference type="Ensembl" id="ENSSLDP00000033241.1"/>
    </source>
</evidence>
<keyword evidence="11" id="KW-0325">Glycoprotein</keyword>
<dbReference type="InterPro" id="IPR000337">
    <property type="entry name" value="GPCR_3"/>
</dbReference>
<dbReference type="GeneID" id="111672617"/>
<evidence type="ECO:0000256" key="3">
    <source>
        <dbReference type="ARBA" id="ARBA00022475"/>
    </source>
</evidence>
<dbReference type="InterPro" id="IPR038550">
    <property type="entry name" value="GPCR_3_9-Cys_sf"/>
</dbReference>
<dbReference type="SUPFAM" id="SSF53822">
    <property type="entry name" value="Periplasmic binding protein-like I"/>
    <property type="match status" value="1"/>
</dbReference>
<dbReference type="PRINTS" id="PR00248">
    <property type="entry name" value="GPCRMGR"/>
</dbReference>
<dbReference type="GO" id="GO:0050909">
    <property type="term" value="P:sensory perception of taste"/>
    <property type="evidence" value="ECO:0007669"/>
    <property type="project" value="UniProtKB-ARBA"/>
</dbReference>
<dbReference type="Gene3D" id="3.40.50.2300">
    <property type="match status" value="2"/>
</dbReference>
<dbReference type="FunFam" id="3.40.50.2300:FF:000016">
    <property type="entry name" value="Taste 1 receptor member 2"/>
    <property type="match status" value="1"/>
</dbReference>
<evidence type="ECO:0000256" key="6">
    <source>
        <dbReference type="ARBA" id="ARBA00022989"/>
    </source>
</evidence>
<dbReference type="InterPro" id="IPR000068">
    <property type="entry name" value="GPCR_3_Ca_sens_rcpt-rel"/>
</dbReference>
<feature type="transmembrane region" description="Helical" evidence="15">
    <location>
        <begin position="621"/>
        <end position="644"/>
    </location>
</feature>
<reference evidence="18" key="2">
    <citation type="submission" date="2025-09" db="UniProtKB">
        <authorList>
            <consortium name="Ensembl"/>
        </authorList>
    </citation>
    <scope>IDENTIFICATION</scope>
</reference>
<keyword evidence="12" id="KW-0807">Transducer</keyword>
<keyword evidence="10" id="KW-0675">Receptor</keyword>
<dbReference type="Proteomes" id="UP000261360">
    <property type="component" value="Unplaced"/>
</dbReference>
<dbReference type="GO" id="GO:0004930">
    <property type="term" value="F:G protein-coupled receptor activity"/>
    <property type="evidence" value="ECO:0007669"/>
    <property type="project" value="UniProtKB-KW"/>
</dbReference>
<proteinExistence type="inferred from homology"/>
<evidence type="ECO:0000256" key="2">
    <source>
        <dbReference type="ARBA" id="ARBA00011748"/>
    </source>
</evidence>
<keyword evidence="6 15" id="KW-1133">Transmembrane helix</keyword>
<comment type="similarity">
    <text evidence="13">Belongs to the G-protein coupled receptor 3 family. TAS1R subfamily.</text>
</comment>
<dbReference type="Pfam" id="PF00003">
    <property type="entry name" value="7tm_3"/>
    <property type="match status" value="1"/>
</dbReference>
<dbReference type="Pfam" id="PF07562">
    <property type="entry name" value="NCD3G"/>
    <property type="match status" value="1"/>
</dbReference>
<comment type="subunit">
    <text evidence="2">Homodimer; disulfide-linked.</text>
</comment>
<keyword evidence="3" id="KW-1003">Cell membrane</keyword>
<feature type="chain" id="PRO_5017437258" description="G-protein coupled receptor family C group 6 member A" evidence="16">
    <location>
        <begin position="22"/>
        <end position="933"/>
    </location>
</feature>
<reference evidence="18" key="1">
    <citation type="submission" date="2025-08" db="UniProtKB">
        <authorList>
            <consortium name="Ensembl"/>
        </authorList>
    </citation>
    <scope>IDENTIFICATION</scope>
</reference>
<evidence type="ECO:0000256" key="8">
    <source>
        <dbReference type="ARBA" id="ARBA00023136"/>
    </source>
</evidence>
<dbReference type="OrthoDB" id="425344at2759"/>
<evidence type="ECO:0000256" key="16">
    <source>
        <dbReference type="SAM" id="SignalP"/>
    </source>
</evidence>
<evidence type="ECO:0000256" key="14">
    <source>
        <dbReference type="ARBA" id="ARBA00039774"/>
    </source>
</evidence>
<keyword evidence="4 15" id="KW-0812">Transmembrane</keyword>
<dbReference type="GO" id="GO:0005886">
    <property type="term" value="C:plasma membrane"/>
    <property type="evidence" value="ECO:0007669"/>
    <property type="project" value="UniProtKB-SubCell"/>
</dbReference>
<organism evidence="18 19">
    <name type="scientific">Seriola lalandi dorsalis</name>
    <dbReference type="NCBI Taxonomy" id="1841481"/>
    <lineage>
        <taxon>Eukaryota</taxon>
        <taxon>Metazoa</taxon>
        <taxon>Chordata</taxon>
        <taxon>Craniata</taxon>
        <taxon>Vertebrata</taxon>
        <taxon>Euteleostomi</taxon>
        <taxon>Actinopterygii</taxon>
        <taxon>Neopterygii</taxon>
        <taxon>Teleostei</taxon>
        <taxon>Neoteleostei</taxon>
        <taxon>Acanthomorphata</taxon>
        <taxon>Carangaria</taxon>
        <taxon>Carangiformes</taxon>
        <taxon>Carangidae</taxon>
        <taxon>Seriola</taxon>
    </lineage>
</organism>
<feature type="transmembrane region" description="Helical" evidence="15">
    <location>
        <begin position="697"/>
        <end position="717"/>
    </location>
</feature>
<dbReference type="KEGG" id="slal:111672617"/>
<dbReference type="InterPro" id="IPR028082">
    <property type="entry name" value="Peripla_BP_I"/>
</dbReference>
<evidence type="ECO:0000256" key="13">
    <source>
        <dbReference type="ARBA" id="ARBA00038492"/>
    </source>
</evidence>
<sequence length="933" mass="105215">MRHFLSFFSLVLLNHVFSATGFDSATAPGDIIIGGLFPIHESVNVTTREDGTESRICNRFNIARLVQSLIMVQAVEDVNRRHELGNLTLGYYILDSCSDVTTALMNTQSFMKRNDGTEQTQPPVLAVVGDYYSEISIAVTRHLHLEYIPQISYGATSGVLSDKARFPSFMRTVPEDDHQAQAIVEILQNHNWTWVGVVTTDSDYGRYIVEHLQKHAANKNICFAFTSIIPDDLGHKRLNKSISATVQRITENKNVSVIVSFARPHHMMYIFEHLLKVPEGRGKVWVASDIWSETADVVKNHNLSDIGTIFGTTLKSGNSTRLKHYLGNLDVNPQHHKNNTFLYKFLKEQEQKNKTWKAELNTSSPRGEVGTKLDHPVRLEHSENPNATATDVLMKKIYPYAVFSVELAVRAIAQAVADLCVNRDCKTNERLDPVELREALRKATFLMHGKNYSFDSKGDLNSGYDIILWRQTSPTFVDVHYVVAHYSIENESLTFVSQKAFEDVNNVTGDVVSRCSESCRPGQRKQLMQGMPVCCYECQPCPENYFSNSSNSPQCYECNKNTDYSSKERDKCLRKKTVFLYWTDVYHHVLQAFTALGALLTIVVGIIFLARWNTPVVRSSVGPICIILLLSLLSTFVSVILFGGEPNDKQCQARQVLFGLSFTMCVSCIMVKSFKIILAFEFDPSVKRVLKKLYKPYIIIAVCMAGQVLICALWLSLGPPVSEWQELSKKDERLLICYEKSFSAFGAMLGYIGVLALICFGVAFKGRKLPESYNDAKFITFAMLIYFICWIIFGPVYVNVIGRYHPAVEMVVILISAYGILFCQFFVKCYIILFKQKANTEAAFRQDVRNYSLSQIKDEAGNWVLSPFSSGGIQNTAVDVESQSSSSDQKIDQIPSMSSHLSSFFLSASNPRLIMLQSNSNKRQLRRYLSSPA</sequence>
<comment type="subcellular location">
    <subcellularLocation>
        <location evidence="1">Cell membrane</location>
        <topology evidence="1">Multi-pass membrane protein</topology>
    </subcellularLocation>
</comment>
<feature type="transmembrane region" description="Helical" evidence="15">
    <location>
        <begin position="742"/>
        <end position="764"/>
    </location>
</feature>
<evidence type="ECO:0000256" key="5">
    <source>
        <dbReference type="ARBA" id="ARBA00022729"/>
    </source>
</evidence>
<evidence type="ECO:0000256" key="9">
    <source>
        <dbReference type="ARBA" id="ARBA00023157"/>
    </source>
</evidence>
<dbReference type="RefSeq" id="XP_023285854.1">
    <property type="nucleotide sequence ID" value="XM_023430086.1"/>
</dbReference>